<name>A0ABT4KNS9_9HYPH</name>
<dbReference type="InterPro" id="IPR050090">
    <property type="entry name" value="Tyrosine_recombinase_XerCD"/>
</dbReference>
<dbReference type="Pfam" id="PF00589">
    <property type="entry name" value="Phage_integrase"/>
    <property type="match status" value="2"/>
</dbReference>
<dbReference type="RefSeq" id="WP_269285204.1">
    <property type="nucleotide sequence ID" value="NZ_JAPVOI010000005.1"/>
</dbReference>
<keyword evidence="1" id="KW-0159">Chromosome partition</keyword>
<dbReference type="EMBL" id="JAPVOI010000005">
    <property type="protein sequence ID" value="MCZ4093435.1"/>
    <property type="molecule type" value="Genomic_DNA"/>
</dbReference>
<gene>
    <name evidence="8" type="ORF">O3W52_26730</name>
</gene>
<keyword evidence="3 5" id="KW-0238">DNA-binding</keyword>
<dbReference type="PROSITE" id="PS51898">
    <property type="entry name" value="TYR_RECOMBINASE"/>
    <property type="match status" value="2"/>
</dbReference>
<dbReference type="InterPro" id="IPR013762">
    <property type="entry name" value="Integrase-like_cat_sf"/>
</dbReference>
<reference evidence="8" key="1">
    <citation type="submission" date="2022-10" db="EMBL/GenBank/DDBJ databases">
        <title>Whole genome sequencing of three plant growth promoting bacteria isolated from Vachellia tortilis subsp. raddiana in Morocco.</title>
        <authorList>
            <person name="Hnini M."/>
            <person name="Zouagui R."/>
            <person name="Zouagui H."/>
            <person name="Chemao Elfihri M.-W."/>
            <person name="Ibrahimi A."/>
            <person name="Sbabou L."/>
            <person name="Aurag J."/>
        </authorList>
    </citation>
    <scope>NUCLEOTIDE SEQUENCE</scope>
    <source>
        <strain evidence="8">LMR678</strain>
    </source>
</reference>
<evidence type="ECO:0000259" key="6">
    <source>
        <dbReference type="PROSITE" id="PS51898"/>
    </source>
</evidence>
<dbReference type="PROSITE" id="PS51900">
    <property type="entry name" value="CB"/>
    <property type="match status" value="1"/>
</dbReference>
<dbReference type="Gene3D" id="1.10.150.130">
    <property type="match status" value="1"/>
</dbReference>
<proteinExistence type="predicted"/>
<keyword evidence="9" id="KW-1185">Reference proteome</keyword>
<dbReference type="SUPFAM" id="SSF56349">
    <property type="entry name" value="DNA breaking-rejoining enzymes"/>
    <property type="match status" value="2"/>
</dbReference>
<evidence type="ECO:0000256" key="2">
    <source>
        <dbReference type="ARBA" id="ARBA00022908"/>
    </source>
</evidence>
<evidence type="ECO:0000313" key="9">
    <source>
        <dbReference type="Proteomes" id="UP001079430"/>
    </source>
</evidence>
<keyword evidence="4" id="KW-0233">DNA recombination</keyword>
<dbReference type="Gene3D" id="1.10.443.10">
    <property type="entry name" value="Intergrase catalytic core"/>
    <property type="match status" value="2"/>
</dbReference>
<organism evidence="8 9">
    <name type="scientific">Sinorhizobium psoraleae</name>
    <dbReference type="NCBI Taxonomy" id="520838"/>
    <lineage>
        <taxon>Bacteria</taxon>
        <taxon>Pseudomonadati</taxon>
        <taxon>Pseudomonadota</taxon>
        <taxon>Alphaproteobacteria</taxon>
        <taxon>Hyphomicrobiales</taxon>
        <taxon>Rhizobiaceae</taxon>
        <taxon>Sinorhizobium/Ensifer group</taxon>
        <taxon>Sinorhizobium</taxon>
    </lineage>
</organism>
<evidence type="ECO:0000313" key="8">
    <source>
        <dbReference type="EMBL" id="MCZ4093435.1"/>
    </source>
</evidence>
<sequence>MRVCGGGELARLDIGDVNSGDGTITVRQTKFFKTRILPLPDSVMTELRAYIAARRQVGASQDPHSALFWHVQGRSRYTPEMITWLLTDVVRRAGLKPLQGQFGPRVHDLRHSMVVNRILEWYRLGINPQDRLPFLATYLGHRDINSTLVYITVTQDLLHLANERFRAVGAPCLNLERSKANPFPELMRAFFYEWLVEQRNASVNTVRSYRDTWRLFLRFVADRAKKKVAIISLADLTAAQVAAFLRHAEHDRGGTIGTRNCRLAAIRSFFSFVATKDPASIAQCVEILNIPIKRAPVSEPCYLDPPEVAAILAQPDQSTLEGMRDHALLSFLYNSGARIQEALDMCPEAIRFDSPSCVRLTGKGRKERICPLWPETVMLLKKLLERQPRAQDQRLFVNRYGEPLSASGVRFKLAAYVKAAAETMPSLQTKHVTPHSFRHATAVHLVSAGVDITVIRSWLGHVSLDTTNHYAKANVETKRKALEQVAAPVTTGHLSSWKHDTSLLAWLDTL</sequence>
<comment type="caution">
    <text evidence="8">The sequence shown here is derived from an EMBL/GenBank/DDBJ whole genome shotgun (WGS) entry which is preliminary data.</text>
</comment>
<dbReference type="PANTHER" id="PTHR30349:SF81">
    <property type="entry name" value="TYROSINE RECOMBINASE XERC"/>
    <property type="match status" value="1"/>
</dbReference>
<evidence type="ECO:0000256" key="4">
    <source>
        <dbReference type="ARBA" id="ARBA00023172"/>
    </source>
</evidence>
<dbReference type="InterPro" id="IPR011010">
    <property type="entry name" value="DNA_brk_join_enz"/>
</dbReference>
<dbReference type="CDD" id="cd01182">
    <property type="entry name" value="INT_RitC_C_like"/>
    <property type="match status" value="1"/>
</dbReference>
<dbReference type="InterPro" id="IPR002104">
    <property type="entry name" value="Integrase_catalytic"/>
</dbReference>
<keyword evidence="2" id="KW-0229">DNA integration</keyword>
<protein>
    <submittedName>
        <fullName evidence="8">Tyrosine-type recombinase/integrase</fullName>
    </submittedName>
</protein>
<dbReference type="InterPro" id="IPR004107">
    <property type="entry name" value="Integrase_SAM-like_N"/>
</dbReference>
<feature type="domain" description="Tyr recombinase" evidence="6">
    <location>
        <begin position="1"/>
        <end position="165"/>
    </location>
</feature>
<dbReference type="InterPro" id="IPR044068">
    <property type="entry name" value="CB"/>
</dbReference>
<evidence type="ECO:0000256" key="5">
    <source>
        <dbReference type="PROSITE-ProRule" id="PRU01248"/>
    </source>
</evidence>
<dbReference type="Pfam" id="PF02899">
    <property type="entry name" value="Phage_int_SAM_1"/>
    <property type="match status" value="1"/>
</dbReference>
<feature type="domain" description="Core-binding (CB)" evidence="7">
    <location>
        <begin position="181"/>
        <end position="274"/>
    </location>
</feature>
<dbReference type="Proteomes" id="UP001079430">
    <property type="component" value="Unassembled WGS sequence"/>
</dbReference>
<dbReference type="InterPro" id="IPR010998">
    <property type="entry name" value="Integrase_recombinase_N"/>
</dbReference>
<evidence type="ECO:0000256" key="1">
    <source>
        <dbReference type="ARBA" id="ARBA00022829"/>
    </source>
</evidence>
<dbReference type="PANTHER" id="PTHR30349">
    <property type="entry name" value="PHAGE INTEGRASE-RELATED"/>
    <property type="match status" value="1"/>
</dbReference>
<accession>A0ABT4KNS9</accession>
<evidence type="ECO:0000259" key="7">
    <source>
        <dbReference type="PROSITE" id="PS51900"/>
    </source>
</evidence>
<evidence type="ECO:0000256" key="3">
    <source>
        <dbReference type="ARBA" id="ARBA00023125"/>
    </source>
</evidence>
<feature type="domain" description="Tyr recombinase" evidence="6">
    <location>
        <begin position="298"/>
        <end position="483"/>
    </location>
</feature>